<organism evidence="2">
    <name type="scientific">Arundo donax</name>
    <name type="common">Giant reed</name>
    <name type="synonym">Donax arundinaceus</name>
    <dbReference type="NCBI Taxonomy" id="35708"/>
    <lineage>
        <taxon>Eukaryota</taxon>
        <taxon>Viridiplantae</taxon>
        <taxon>Streptophyta</taxon>
        <taxon>Embryophyta</taxon>
        <taxon>Tracheophyta</taxon>
        <taxon>Spermatophyta</taxon>
        <taxon>Magnoliopsida</taxon>
        <taxon>Liliopsida</taxon>
        <taxon>Poales</taxon>
        <taxon>Poaceae</taxon>
        <taxon>PACMAD clade</taxon>
        <taxon>Arundinoideae</taxon>
        <taxon>Arundineae</taxon>
        <taxon>Arundo</taxon>
    </lineage>
</organism>
<evidence type="ECO:0000313" key="2">
    <source>
        <dbReference type="EMBL" id="JAD97097.1"/>
    </source>
</evidence>
<name>A0A0A9EM65_ARUDO</name>
<dbReference type="EMBL" id="GBRH01200798">
    <property type="protein sequence ID" value="JAD97097.1"/>
    <property type="molecule type" value="Transcribed_RNA"/>
</dbReference>
<reference evidence="2" key="2">
    <citation type="journal article" date="2015" name="Data Brief">
        <title>Shoot transcriptome of the giant reed, Arundo donax.</title>
        <authorList>
            <person name="Barrero R.A."/>
            <person name="Guerrero F.D."/>
            <person name="Moolhuijzen P."/>
            <person name="Goolsby J.A."/>
            <person name="Tidwell J."/>
            <person name="Bellgard S.E."/>
            <person name="Bellgard M.I."/>
        </authorList>
    </citation>
    <scope>NUCLEOTIDE SEQUENCE</scope>
    <source>
        <tissue evidence="2">Shoot tissue taken approximately 20 cm above the soil surface</tissue>
    </source>
</reference>
<sequence>MIKNGHHRRHVMVTFFFFFFVRMGGWSLELERRRGAGPAGVGRPGLRRRGGGPEVVGLPGLLRRLHRRRRGLEALGGEVVLVVVHPDLEDAAFDADLLAEGLHHAVVELLEAPPDALRELQHARLLLRGELGAEPLLGRRQAAAAAARGVAGGAVHLVGLGGVLHHAQRHDVLVVVVGVGVPRRRGRQRARRGVGAVGVGGDQEPAAAAVLVVRHGGGEEAVGACAVAVAETVRGAAVGDVEVVVVDLLAVEVAVAAAGGALERLQRALLAARHELAAPVGGVAADGRRMVLEALPVLHRRAPAAANAASPGHRGALLLGAPLLRRGRRRLPIVASVVMVHLQDMAADAPAAVGGSVHWDRELALRARKIHAS</sequence>
<protein>
    <submittedName>
        <fullName evidence="2">Uncharacterized protein</fullName>
    </submittedName>
</protein>
<keyword evidence="1" id="KW-0812">Transmembrane</keyword>
<keyword evidence="1" id="KW-0472">Membrane</keyword>
<evidence type="ECO:0000256" key="1">
    <source>
        <dbReference type="SAM" id="Phobius"/>
    </source>
</evidence>
<proteinExistence type="predicted"/>
<reference evidence="2" key="1">
    <citation type="submission" date="2014-09" db="EMBL/GenBank/DDBJ databases">
        <authorList>
            <person name="Magalhaes I.L.F."/>
            <person name="Oliveira U."/>
            <person name="Santos F.R."/>
            <person name="Vidigal T.H.D.A."/>
            <person name="Brescovit A.D."/>
            <person name="Santos A.J."/>
        </authorList>
    </citation>
    <scope>NUCLEOTIDE SEQUENCE</scope>
    <source>
        <tissue evidence="2">Shoot tissue taken approximately 20 cm above the soil surface</tissue>
    </source>
</reference>
<dbReference type="AlphaFoldDB" id="A0A0A9EM65"/>
<accession>A0A0A9EM65</accession>
<feature type="transmembrane region" description="Helical" evidence="1">
    <location>
        <begin position="12"/>
        <end position="28"/>
    </location>
</feature>
<keyword evidence="1" id="KW-1133">Transmembrane helix</keyword>